<dbReference type="PANTHER" id="PTHR21422">
    <property type="entry name" value="RAB3 GTPASE-ACTIVATING PROTEIN CATALYTIC SUBUNIT"/>
    <property type="match status" value="1"/>
</dbReference>
<comment type="caution">
    <text evidence="1">The sequence shown here is derived from an EMBL/GenBank/DDBJ whole genome shotgun (WGS) entry which is preliminary data.</text>
</comment>
<dbReference type="InterPro" id="IPR045700">
    <property type="entry name" value="Rab3GAP1"/>
</dbReference>
<protein>
    <submittedName>
        <fullName evidence="1">Uncharacterized protein</fullName>
    </submittedName>
</protein>
<proteinExistence type="predicted"/>
<sequence length="486" mass="54867">MSTEDLDDADLYHVDFTTASEWEVFIARIEEIIQEWKLFNRNLYPPKLKISSAKWESRSENLSFADFEFTITHHYAKFPGTENLLIEEGKGHLPEALEEVMSSDNDFPALELLKNGDETRPHVLARWYGLRDFIVLTPVKEAITQESKLKVLLSSLCIAVNNTSCELPIFVRSMELRQHFYMGICEGRGVRSEFEMVHLKKVPPQCKYLTGLLSVFKSKVGSSLAVEPVTVAAKFSYILPDWSIFAVNANPPSFDQEFPEITPELRELPFGSICEPISTLTLSTYWPEILESVVVDSETYSDFEPLDAPIWAVSITPTDNPVCLLTDYLTEFVLLATSNLSAEELLGDLATRDQGAGDMMQPFSVLTESRIPSLTGILTSHASRKRGTEGPIPHKIIMAIIKYLFPEMDTNSKYHYPSEGESEKSSTQQRMKTCNVDSLVWRLSVMMAHALHMLGGSKAAAHLWHEFCQELRFRWTATLPIPGVPS</sequence>
<dbReference type="GO" id="GO:0005096">
    <property type="term" value="F:GTPase activator activity"/>
    <property type="evidence" value="ECO:0007669"/>
    <property type="project" value="InterPro"/>
</dbReference>
<organism evidence="1 2">
    <name type="scientific">Apolygus lucorum</name>
    <name type="common">Small green plant bug</name>
    <name type="synonym">Lygocoris lucorum</name>
    <dbReference type="NCBI Taxonomy" id="248454"/>
    <lineage>
        <taxon>Eukaryota</taxon>
        <taxon>Metazoa</taxon>
        <taxon>Ecdysozoa</taxon>
        <taxon>Arthropoda</taxon>
        <taxon>Hexapoda</taxon>
        <taxon>Insecta</taxon>
        <taxon>Pterygota</taxon>
        <taxon>Neoptera</taxon>
        <taxon>Paraneoptera</taxon>
        <taxon>Hemiptera</taxon>
        <taxon>Heteroptera</taxon>
        <taxon>Panheteroptera</taxon>
        <taxon>Cimicomorpha</taxon>
        <taxon>Miridae</taxon>
        <taxon>Mirini</taxon>
        <taxon>Apolygus</taxon>
    </lineage>
</organism>
<dbReference type="AlphaFoldDB" id="A0A6A4K9R0"/>
<gene>
    <name evidence="1" type="ORF">GE061_009456</name>
</gene>
<dbReference type="OrthoDB" id="17346at2759"/>
<dbReference type="PANTHER" id="PTHR21422:SF9">
    <property type="entry name" value="RAB3 GTPASE-ACTIVATING PROTEIN CATALYTIC SUBUNIT"/>
    <property type="match status" value="1"/>
</dbReference>
<dbReference type="Proteomes" id="UP000466442">
    <property type="component" value="Unassembled WGS sequence"/>
</dbReference>
<dbReference type="EMBL" id="WIXP02000002">
    <property type="protein sequence ID" value="KAF6214713.1"/>
    <property type="molecule type" value="Genomic_DNA"/>
</dbReference>
<accession>A0A6A4K9R0</accession>
<reference evidence="1" key="1">
    <citation type="journal article" date="2021" name="Mol. Ecol. Resour.">
        <title>Apolygus lucorum genome provides insights into omnivorousness and mesophyll feeding.</title>
        <authorList>
            <person name="Liu Y."/>
            <person name="Liu H."/>
            <person name="Wang H."/>
            <person name="Huang T."/>
            <person name="Liu B."/>
            <person name="Yang B."/>
            <person name="Yin L."/>
            <person name="Li B."/>
            <person name="Zhang Y."/>
            <person name="Zhang S."/>
            <person name="Jiang F."/>
            <person name="Zhang X."/>
            <person name="Ren Y."/>
            <person name="Wang B."/>
            <person name="Wang S."/>
            <person name="Lu Y."/>
            <person name="Wu K."/>
            <person name="Fan W."/>
            <person name="Wang G."/>
        </authorList>
    </citation>
    <scope>NUCLEOTIDE SEQUENCE</scope>
    <source>
        <strain evidence="1">12Hb</strain>
    </source>
</reference>
<keyword evidence="2" id="KW-1185">Reference proteome</keyword>
<name>A0A6A4K9R0_APOLU</name>
<evidence type="ECO:0000313" key="2">
    <source>
        <dbReference type="Proteomes" id="UP000466442"/>
    </source>
</evidence>
<evidence type="ECO:0000313" key="1">
    <source>
        <dbReference type="EMBL" id="KAF6214713.1"/>
    </source>
</evidence>